<proteinExistence type="inferred from homology"/>
<evidence type="ECO:0000313" key="7">
    <source>
        <dbReference type="Proteomes" id="UP000198282"/>
    </source>
</evidence>
<protein>
    <submittedName>
        <fullName evidence="6">DNA-binding transcriptional regulator, LysR family</fullName>
    </submittedName>
</protein>
<dbReference type="Proteomes" id="UP000198282">
    <property type="component" value="Unassembled WGS sequence"/>
</dbReference>
<keyword evidence="4" id="KW-0804">Transcription</keyword>
<evidence type="ECO:0000256" key="1">
    <source>
        <dbReference type="ARBA" id="ARBA00009437"/>
    </source>
</evidence>
<keyword evidence="7" id="KW-1185">Reference proteome</keyword>
<dbReference type="EMBL" id="FZOD01000011">
    <property type="protein sequence ID" value="SNS55188.1"/>
    <property type="molecule type" value="Genomic_DNA"/>
</dbReference>
<dbReference type="InterPro" id="IPR036390">
    <property type="entry name" value="WH_DNA-bd_sf"/>
</dbReference>
<dbReference type="Pfam" id="PF00126">
    <property type="entry name" value="HTH_1"/>
    <property type="match status" value="1"/>
</dbReference>
<dbReference type="PROSITE" id="PS50931">
    <property type="entry name" value="HTH_LYSR"/>
    <property type="match status" value="1"/>
</dbReference>
<evidence type="ECO:0000259" key="5">
    <source>
        <dbReference type="PROSITE" id="PS50931"/>
    </source>
</evidence>
<evidence type="ECO:0000313" key="6">
    <source>
        <dbReference type="EMBL" id="SNS55188.1"/>
    </source>
</evidence>
<dbReference type="GO" id="GO:0032993">
    <property type="term" value="C:protein-DNA complex"/>
    <property type="evidence" value="ECO:0007669"/>
    <property type="project" value="TreeGrafter"/>
</dbReference>
<keyword evidence="3 6" id="KW-0238">DNA-binding</keyword>
<dbReference type="PANTHER" id="PTHR30346">
    <property type="entry name" value="TRANSCRIPTIONAL DUAL REGULATOR HCAR-RELATED"/>
    <property type="match status" value="1"/>
</dbReference>
<sequence length="319" mass="33814">MNGARGQPDRTSENFFSTFKLCYMLDVRRMQVLRAVVTSGSVTAAATDLGYTPSAISQQVAALEKQVGLALLERVGRGVRPTAAGRLLTEHAAIIGGQVAEAEAALADLRAGRTGRLAIRYFATAGATLVAPALARFRREYPGVQVDLKMTDPEDPLGEVTQGRADLALVVRPHDRLHEGVHLVHLLDDAYRAVLPKGHWLTTERVLDLADLAGEPWVGSEGPGPCLDAMLEGCAAAGFSPHFVVESEDYATAQGFVAAGLGISLIPEMGLANRHPAVVVRKVRRPEPLRVIHAAVRETSLGQSALGGLLAALGDAATR</sequence>
<dbReference type="InterPro" id="IPR000847">
    <property type="entry name" value="LysR_HTH_N"/>
</dbReference>
<dbReference type="SUPFAM" id="SSF46785">
    <property type="entry name" value="Winged helix' DNA-binding domain"/>
    <property type="match status" value="1"/>
</dbReference>
<dbReference type="SUPFAM" id="SSF53850">
    <property type="entry name" value="Periplasmic binding protein-like II"/>
    <property type="match status" value="1"/>
</dbReference>
<dbReference type="Gene3D" id="1.10.10.10">
    <property type="entry name" value="Winged helix-like DNA-binding domain superfamily/Winged helix DNA-binding domain"/>
    <property type="match status" value="1"/>
</dbReference>
<evidence type="ECO:0000256" key="2">
    <source>
        <dbReference type="ARBA" id="ARBA00023015"/>
    </source>
</evidence>
<evidence type="ECO:0000256" key="3">
    <source>
        <dbReference type="ARBA" id="ARBA00023125"/>
    </source>
</evidence>
<evidence type="ECO:0000256" key="4">
    <source>
        <dbReference type="ARBA" id="ARBA00023163"/>
    </source>
</evidence>
<organism evidence="6 7">
    <name type="scientific">Streptosporangium subroseum</name>
    <dbReference type="NCBI Taxonomy" id="106412"/>
    <lineage>
        <taxon>Bacteria</taxon>
        <taxon>Bacillati</taxon>
        <taxon>Actinomycetota</taxon>
        <taxon>Actinomycetes</taxon>
        <taxon>Streptosporangiales</taxon>
        <taxon>Streptosporangiaceae</taxon>
        <taxon>Streptosporangium</taxon>
    </lineage>
</organism>
<keyword evidence="2" id="KW-0805">Transcription regulation</keyword>
<dbReference type="InterPro" id="IPR005119">
    <property type="entry name" value="LysR_subst-bd"/>
</dbReference>
<name>A0A239FFA1_9ACTN</name>
<comment type="similarity">
    <text evidence="1">Belongs to the LysR transcriptional regulatory family.</text>
</comment>
<dbReference type="FunFam" id="1.10.10.10:FF:000001">
    <property type="entry name" value="LysR family transcriptional regulator"/>
    <property type="match status" value="1"/>
</dbReference>
<feature type="domain" description="HTH lysR-type" evidence="5">
    <location>
        <begin position="25"/>
        <end position="82"/>
    </location>
</feature>
<gene>
    <name evidence="6" type="ORF">SAMN05216276_1011119</name>
</gene>
<dbReference type="PANTHER" id="PTHR30346:SF29">
    <property type="entry name" value="LYSR SUBSTRATE-BINDING"/>
    <property type="match status" value="1"/>
</dbReference>
<dbReference type="CDD" id="cd08423">
    <property type="entry name" value="PBP2_LTTR_like_6"/>
    <property type="match status" value="1"/>
</dbReference>
<dbReference type="GO" id="GO:0003700">
    <property type="term" value="F:DNA-binding transcription factor activity"/>
    <property type="evidence" value="ECO:0007669"/>
    <property type="project" value="InterPro"/>
</dbReference>
<dbReference type="InterPro" id="IPR036388">
    <property type="entry name" value="WH-like_DNA-bd_sf"/>
</dbReference>
<reference evidence="6 7" key="1">
    <citation type="submission" date="2017-06" db="EMBL/GenBank/DDBJ databases">
        <authorList>
            <person name="Kim H.J."/>
            <person name="Triplett B.A."/>
        </authorList>
    </citation>
    <scope>NUCLEOTIDE SEQUENCE [LARGE SCALE GENOMIC DNA]</scope>
    <source>
        <strain evidence="6 7">CGMCC 4.2132</strain>
    </source>
</reference>
<accession>A0A239FFA1</accession>
<dbReference type="Pfam" id="PF03466">
    <property type="entry name" value="LysR_substrate"/>
    <property type="match status" value="1"/>
</dbReference>
<dbReference type="Gene3D" id="3.40.190.10">
    <property type="entry name" value="Periplasmic binding protein-like II"/>
    <property type="match status" value="2"/>
</dbReference>
<dbReference type="AlphaFoldDB" id="A0A239FFA1"/>
<dbReference type="GO" id="GO:0003677">
    <property type="term" value="F:DNA binding"/>
    <property type="evidence" value="ECO:0007669"/>
    <property type="project" value="UniProtKB-KW"/>
</dbReference>